<comment type="catalytic activity">
    <reaction evidence="8">
        <text>L-seryl-[protein] + ATP = O-phospho-L-seryl-[protein] + ADP + H(+)</text>
        <dbReference type="Rhea" id="RHEA:17989"/>
        <dbReference type="Rhea" id="RHEA-COMP:9863"/>
        <dbReference type="Rhea" id="RHEA-COMP:11604"/>
        <dbReference type="ChEBI" id="CHEBI:15378"/>
        <dbReference type="ChEBI" id="CHEBI:29999"/>
        <dbReference type="ChEBI" id="CHEBI:30616"/>
        <dbReference type="ChEBI" id="CHEBI:83421"/>
        <dbReference type="ChEBI" id="CHEBI:456216"/>
        <dbReference type="EC" id="2.7.11.1"/>
    </reaction>
</comment>
<accession>A0ABC9FC84</accession>
<dbReference type="InterPro" id="IPR000719">
    <property type="entry name" value="Prot_kinase_dom"/>
</dbReference>
<evidence type="ECO:0000256" key="1">
    <source>
        <dbReference type="ARBA" id="ARBA00012513"/>
    </source>
</evidence>
<dbReference type="Proteomes" id="UP001497457">
    <property type="component" value="Chromosome 6rd"/>
</dbReference>
<dbReference type="SUPFAM" id="SSF56112">
    <property type="entry name" value="Protein kinase-like (PK-like)"/>
    <property type="match status" value="1"/>
</dbReference>
<feature type="compositionally biased region" description="Gly residues" evidence="9">
    <location>
        <begin position="1"/>
        <end position="11"/>
    </location>
</feature>
<feature type="region of interest" description="Disordered" evidence="9">
    <location>
        <begin position="1"/>
        <end position="79"/>
    </location>
</feature>
<dbReference type="AlphaFoldDB" id="A0ABC9FC84"/>
<evidence type="ECO:0000313" key="12">
    <source>
        <dbReference type="Proteomes" id="UP001497457"/>
    </source>
</evidence>
<evidence type="ECO:0000256" key="9">
    <source>
        <dbReference type="SAM" id="MobiDB-lite"/>
    </source>
</evidence>
<dbReference type="InterPro" id="IPR008271">
    <property type="entry name" value="Ser/Thr_kinase_AS"/>
</dbReference>
<dbReference type="Gene3D" id="1.10.510.10">
    <property type="entry name" value="Transferase(Phosphotransferase) domain 1"/>
    <property type="match status" value="2"/>
</dbReference>
<dbReference type="PANTHER" id="PTHR47634:SF5">
    <property type="entry name" value="OS09G0552300 PROTEIN"/>
    <property type="match status" value="1"/>
</dbReference>
<organism evidence="11 12">
    <name type="scientific">Urochloa decumbens</name>
    <dbReference type="NCBI Taxonomy" id="240449"/>
    <lineage>
        <taxon>Eukaryota</taxon>
        <taxon>Viridiplantae</taxon>
        <taxon>Streptophyta</taxon>
        <taxon>Embryophyta</taxon>
        <taxon>Tracheophyta</taxon>
        <taxon>Spermatophyta</taxon>
        <taxon>Magnoliopsida</taxon>
        <taxon>Liliopsida</taxon>
        <taxon>Poales</taxon>
        <taxon>Poaceae</taxon>
        <taxon>PACMAD clade</taxon>
        <taxon>Panicoideae</taxon>
        <taxon>Panicodae</taxon>
        <taxon>Paniceae</taxon>
        <taxon>Melinidinae</taxon>
        <taxon>Urochloa</taxon>
    </lineage>
</organism>
<evidence type="ECO:0000256" key="2">
    <source>
        <dbReference type="ARBA" id="ARBA00022527"/>
    </source>
</evidence>
<evidence type="ECO:0000256" key="3">
    <source>
        <dbReference type="ARBA" id="ARBA00022679"/>
    </source>
</evidence>
<comment type="catalytic activity">
    <reaction evidence="7">
        <text>L-threonyl-[protein] + ATP = O-phospho-L-threonyl-[protein] + ADP + H(+)</text>
        <dbReference type="Rhea" id="RHEA:46608"/>
        <dbReference type="Rhea" id="RHEA-COMP:11060"/>
        <dbReference type="Rhea" id="RHEA-COMP:11605"/>
        <dbReference type="ChEBI" id="CHEBI:15378"/>
        <dbReference type="ChEBI" id="CHEBI:30013"/>
        <dbReference type="ChEBI" id="CHEBI:30616"/>
        <dbReference type="ChEBI" id="CHEBI:61977"/>
        <dbReference type="ChEBI" id="CHEBI:456216"/>
        <dbReference type="EC" id="2.7.11.1"/>
    </reaction>
</comment>
<reference evidence="12" key="1">
    <citation type="submission" date="2024-06" db="EMBL/GenBank/DDBJ databases">
        <authorList>
            <person name="Ryan C."/>
        </authorList>
    </citation>
    <scope>NUCLEOTIDE SEQUENCE [LARGE SCALE GENOMIC DNA]</scope>
</reference>
<dbReference type="InterPro" id="IPR011009">
    <property type="entry name" value="Kinase-like_dom_sf"/>
</dbReference>
<keyword evidence="3" id="KW-0808">Transferase</keyword>
<dbReference type="GO" id="GO:0005524">
    <property type="term" value="F:ATP binding"/>
    <property type="evidence" value="ECO:0007669"/>
    <property type="project" value="UniProtKB-KW"/>
</dbReference>
<evidence type="ECO:0000256" key="5">
    <source>
        <dbReference type="ARBA" id="ARBA00022777"/>
    </source>
</evidence>
<protein>
    <recommendedName>
        <fullName evidence="1">non-specific serine/threonine protein kinase</fullName>
        <ecNumber evidence="1">2.7.11.1</ecNumber>
    </recommendedName>
</protein>
<evidence type="ECO:0000256" key="8">
    <source>
        <dbReference type="ARBA" id="ARBA00048679"/>
    </source>
</evidence>
<keyword evidence="12" id="KW-1185">Reference proteome</keyword>
<sequence length="344" mass="38085">MASLFGSGGYGYSSTSGSSGGEDEGTEAYRKGGYHAARPGDRFAGGEVRRAAEARHPPQQICCPQNPEKREGLLTRSSPRNRAAVGVTEFLVDTVQPEQGHWAEQSEGNLLITAGRPYLHRELGIIHTDLKPENVLLVSTINPAKDPVRSGFTPILDRPVGSQCRGTDLSFSEKMLKMRARRAVAKISQRRVSLGGFAAEFEKERNLDGISLKCKIVDFGNACWADQQLAAFEIAIGDLLFAPKNCQGCSEGEDHLALMMETLGKMPRKIAISGTRSKDYFGRHGDLKRIRRLKFWPLCCVLVERYNFTEVDAQGFADFLWPILDFTPENRPSAAQCLEHPWLN</sequence>
<gene>
    <name evidence="11" type="ORF">URODEC1_LOCUS104368</name>
</gene>
<evidence type="ECO:0000259" key="10">
    <source>
        <dbReference type="PROSITE" id="PS50011"/>
    </source>
</evidence>
<evidence type="ECO:0000256" key="7">
    <source>
        <dbReference type="ARBA" id="ARBA00047899"/>
    </source>
</evidence>
<feature type="domain" description="Protein kinase" evidence="10">
    <location>
        <begin position="1"/>
        <end position="343"/>
    </location>
</feature>
<keyword evidence="4" id="KW-0547">Nucleotide-binding</keyword>
<keyword evidence="5" id="KW-0418">Kinase</keyword>
<evidence type="ECO:0000256" key="4">
    <source>
        <dbReference type="ARBA" id="ARBA00022741"/>
    </source>
</evidence>
<evidence type="ECO:0000256" key="6">
    <source>
        <dbReference type="ARBA" id="ARBA00022840"/>
    </source>
</evidence>
<feature type="compositionally biased region" description="Basic and acidic residues" evidence="9">
    <location>
        <begin position="47"/>
        <end position="56"/>
    </location>
</feature>
<dbReference type="GO" id="GO:0004674">
    <property type="term" value="F:protein serine/threonine kinase activity"/>
    <property type="evidence" value="ECO:0007669"/>
    <property type="project" value="UniProtKB-KW"/>
</dbReference>
<reference evidence="11 12" key="2">
    <citation type="submission" date="2024-10" db="EMBL/GenBank/DDBJ databases">
        <authorList>
            <person name="Ryan C."/>
        </authorList>
    </citation>
    <scope>NUCLEOTIDE SEQUENCE [LARGE SCALE GENOMIC DNA]</scope>
</reference>
<keyword evidence="6" id="KW-0067">ATP-binding</keyword>
<evidence type="ECO:0000313" key="11">
    <source>
        <dbReference type="EMBL" id="CAL5073047.1"/>
    </source>
</evidence>
<dbReference type="PROSITE" id="PS50011">
    <property type="entry name" value="PROTEIN_KINASE_DOM"/>
    <property type="match status" value="1"/>
</dbReference>
<keyword evidence="2" id="KW-0723">Serine/threonine-protein kinase</keyword>
<name>A0ABC9FC84_9POAL</name>
<dbReference type="InterPro" id="IPR051334">
    <property type="entry name" value="SRPK"/>
</dbReference>
<dbReference type="PANTHER" id="PTHR47634">
    <property type="entry name" value="PROTEIN KINASE DOMAIN-CONTAINING PROTEIN-RELATED"/>
    <property type="match status" value="1"/>
</dbReference>
<dbReference type="EMBL" id="OZ075116">
    <property type="protein sequence ID" value="CAL5073047.1"/>
    <property type="molecule type" value="Genomic_DNA"/>
</dbReference>
<dbReference type="PROSITE" id="PS00108">
    <property type="entry name" value="PROTEIN_KINASE_ST"/>
    <property type="match status" value="1"/>
</dbReference>
<proteinExistence type="predicted"/>
<dbReference type="EC" id="2.7.11.1" evidence="1"/>